<evidence type="ECO:0000256" key="4">
    <source>
        <dbReference type="ARBA" id="ARBA00023239"/>
    </source>
</evidence>
<dbReference type="GO" id="GO:0030170">
    <property type="term" value="F:pyridoxal phosphate binding"/>
    <property type="evidence" value="ECO:0007669"/>
    <property type="project" value="InterPro"/>
</dbReference>
<name>A0A0S7C7B8_9BACT</name>
<evidence type="ECO:0000256" key="2">
    <source>
        <dbReference type="ARBA" id="ARBA00012224"/>
    </source>
</evidence>
<dbReference type="Proteomes" id="UP000053091">
    <property type="component" value="Unassembled WGS sequence"/>
</dbReference>
<dbReference type="InterPro" id="IPR015424">
    <property type="entry name" value="PyrdxlP-dep_Trfase"/>
</dbReference>
<proteinExistence type="inferred from homology"/>
<evidence type="ECO:0000313" key="8">
    <source>
        <dbReference type="Proteomes" id="UP000053091"/>
    </source>
</evidence>
<dbReference type="EMBL" id="DF968183">
    <property type="protein sequence ID" value="GAP45107.1"/>
    <property type="molecule type" value="Genomic_DNA"/>
</dbReference>
<dbReference type="PANTHER" id="PTHR43525:SF1">
    <property type="entry name" value="PROTEIN MALY"/>
    <property type="match status" value="1"/>
</dbReference>
<dbReference type="InterPro" id="IPR027619">
    <property type="entry name" value="C-S_lyase_PatB-like"/>
</dbReference>
<dbReference type="GO" id="GO:0047804">
    <property type="term" value="F:cysteine-S-conjugate beta-lyase activity"/>
    <property type="evidence" value="ECO:0007669"/>
    <property type="project" value="UniProtKB-EC"/>
</dbReference>
<evidence type="ECO:0000256" key="5">
    <source>
        <dbReference type="ARBA" id="ARBA00037974"/>
    </source>
</evidence>
<dbReference type="InterPro" id="IPR051798">
    <property type="entry name" value="Class-II_PLP-Dep_Aminotrans"/>
</dbReference>
<accession>A0A0S7C7B8</accession>
<reference evidence="7" key="1">
    <citation type="journal article" date="2015" name="Genome Announc.">
        <title>Draft Genome Sequence of Bacteroidales Strain TBC1, a Novel Isolate from a Methanogenic Wastewater Treatment System.</title>
        <authorList>
            <person name="Tourlousse D.M."/>
            <person name="Matsuura N."/>
            <person name="Sun L."/>
            <person name="Toyonaga M."/>
            <person name="Kuroda K."/>
            <person name="Ohashi A."/>
            <person name="Cruz R."/>
            <person name="Yamaguchi T."/>
            <person name="Sekiguchi Y."/>
        </authorList>
    </citation>
    <scope>NUCLEOTIDE SEQUENCE [LARGE SCALE GENOMIC DNA]</scope>
    <source>
        <strain evidence="7">TBC1</strain>
    </source>
</reference>
<feature type="domain" description="Aminotransferase class I/classII large" evidence="6">
    <location>
        <begin position="34"/>
        <end position="381"/>
    </location>
</feature>
<dbReference type="AlphaFoldDB" id="A0A0S7C7B8"/>
<protein>
    <recommendedName>
        <fullName evidence="2">cysteine-S-conjugate beta-lyase</fullName>
        <ecNumber evidence="2">4.4.1.13</ecNumber>
    </recommendedName>
</protein>
<dbReference type="PANTHER" id="PTHR43525">
    <property type="entry name" value="PROTEIN MALY"/>
    <property type="match status" value="1"/>
</dbReference>
<dbReference type="SUPFAM" id="SSF53383">
    <property type="entry name" value="PLP-dependent transferases"/>
    <property type="match status" value="1"/>
</dbReference>
<evidence type="ECO:0000313" key="7">
    <source>
        <dbReference type="EMBL" id="GAP45107.1"/>
    </source>
</evidence>
<dbReference type="CDD" id="cd00609">
    <property type="entry name" value="AAT_like"/>
    <property type="match status" value="1"/>
</dbReference>
<dbReference type="InterPro" id="IPR004839">
    <property type="entry name" value="Aminotransferase_I/II_large"/>
</dbReference>
<dbReference type="PATRIC" id="fig|1678841.3.peg.3693"/>
<sequence>MQYNFDEIIERGNTACVKYDLRKFFFGNDEVIPMWVADMDFRTPDFVMDAIRERAAHEVLGYSIRTDSCFDALTAWIQRRHHWRTEREWIAFSPGIVPAVNMAVLAFTRRRDKVIIQPPVYFPFFDAVKNHGRKLVYNQLIMENGRYRMNYENLEQLCRDGARMLILSNPHNPAGNAWRADELKRMADICLKYNVLVISDEIHCDLVNRGFHHTVLASLSPEIAAKTVTMVASSKTFNLAGMATSLVIISNPSLMKRFRKVLDGLHIEMGNLFGNVAAEAAYTHGDAWLEQLLDYIDGNIHTLIEFAETHLPQVKVIRPEATYMAWLDFSQTGMSDAELKKFMIEEAGLGLNEGTQFGPGGDGYMRMNLACPRPVLMRALEQLKHALCKRMSEG</sequence>
<evidence type="ECO:0000256" key="3">
    <source>
        <dbReference type="ARBA" id="ARBA00022898"/>
    </source>
</evidence>
<comment type="similarity">
    <text evidence="5">Belongs to the class-II pyridoxal-phosphate-dependent aminotransferase family. MalY/PatB cystathionine beta-lyase subfamily.</text>
</comment>
<dbReference type="Gene3D" id="3.90.1150.10">
    <property type="entry name" value="Aspartate Aminotransferase, domain 1"/>
    <property type="match status" value="1"/>
</dbReference>
<evidence type="ECO:0000256" key="1">
    <source>
        <dbReference type="ARBA" id="ARBA00001933"/>
    </source>
</evidence>
<dbReference type="InterPro" id="IPR015421">
    <property type="entry name" value="PyrdxlP-dep_Trfase_major"/>
</dbReference>
<dbReference type="STRING" id="1678841.TBC1_12927"/>
<gene>
    <name evidence="7" type="ORF">TBC1_12927</name>
</gene>
<dbReference type="InterPro" id="IPR015422">
    <property type="entry name" value="PyrdxlP-dep_Trfase_small"/>
</dbReference>
<dbReference type="OrthoDB" id="9802872at2"/>
<dbReference type="Gene3D" id="3.40.640.10">
    <property type="entry name" value="Type I PLP-dependent aspartate aminotransferase-like (Major domain)"/>
    <property type="match status" value="1"/>
</dbReference>
<keyword evidence="8" id="KW-1185">Reference proteome</keyword>
<evidence type="ECO:0000259" key="6">
    <source>
        <dbReference type="Pfam" id="PF00155"/>
    </source>
</evidence>
<keyword evidence="3" id="KW-0663">Pyridoxal phosphate</keyword>
<keyword evidence="4 7" id="KW-0456">Lyase</keyword>
<dbReference type="EC" id="4.4.1.13" evidence="2"/>
<comment type="cofactor">
    <cofactor evidence="1">
        <name>pyridoxal 5'-phosphate</name>
        <dbReference type="ChEBI" id="CHEBI:597326"/>
    </cofactor>
</comment>
<dbReference type="Pfam" id="PF00155">
    <property type="entry name" value="Aminotran_1_2"/>
    <property type="match status" value="1"/>
</dbReference>
<dbReference type="RefSeq" id="WP_062045215.1">
    <property type="nucleotide sequence ID" value="NZ_DF968183.1"/>
</dbReference>
<organism evidence="7">
    <name type="scientific">Lentimicrobium saccharophilum</name>
    <dbReference type="NCBI Taxonomy" id="1678841"/>
    <lineage>
        <taxon>Bacteria</taxon>
        <taxon>Pseudomonadati</taxon>
        <taxon>Bacteroidota</taxon>
        <taxon>Bacteroidia</taxon>
        <taxon>Bacteroidales</taxon>
        <taxon>Lentimicrobiaceae</taxon>
        <taxon>Lentimicrobium</taxon>
    </lineage>
</organism>
<dbReference type="NCBIfam" id="TIGR04350">
    <property type="entry name" value="C_S_lyase_PatB"/>
    <property type="match status" value="1"/>
</dbReference>